<evidence type="ECO:0000313" key="10">
    <source>
        <dbReference type="Proteomes" id="UP001529275"/>
    </source>
</evidence>
<evidence type="ECO:0000256" key="2">
    <source>
        <dbReference type="ARBA" id="ARBA00022553"/>
    </source>
</evidence>
<dbReference type="EMBL" id="JAUDCK010000009">
    <property type="protein sequence ID" value="MDM8195462.1"/>
    <property type="molecule type" value="Genomic_DNA"/>
</dbReference>
<dbReference type="InterPro" id="IPR036095">
    <property type="entry name" value="PTS_EIIB-like_sf"/>
</dbReference>
<evidence type="ECO:0000256" key="6">
    <source>
        <dbReference type="ARBA" id="ARBA00022777"/>
    </source>
</evidence>
<keyword evidence="5" id="KW-0598">Phosphotransferase system</keyword>
<dbReference type="RefSeq" id="WP_289527399.1">
    <property type="nucleotide sequence ID" value="NZ_JAUDCK010000009.1"/>
</dbReference>
<dbReference type="PANTHER" id="PTHR34581:SF2">
    <property type="entry name" value="PTS SYSTEM N,N'-DIACETYLCHITOBIOSE-SPECIFIC EIIB COMPONENT"/>
    <property type="match status" value="1"/>
</dbReference>
<feature type="modified residue" description="Phosphocysteine; by EIIA" evidence="7">
    <location>
        <position position="106"/>
    </location>
</feature>
<dbReference type="PROSITE" id="PS51100">
    <property type="entry name" value="PTS_EIIB_TYPE_3"/>
    <property type="match status" value="1"/>
</dbReference>
<dbReference type="InterPro" id="IPR003501">
    <property type="entry name" value="PTS_EIIB_2/3"/>
</dbReference>
<comment type="caution">
    <text evidence="9">The sequence shown here is derived from an EMBL/GenBank/DDBJ whole genome shotgun (WGS) entry which is preliminary data.</text>
</comment>
<protein>
    <recommendedName>
        <fullName evidence="8">PTS EIIB type-3 domain-containing protein</fullName>
    </recommendedName>
</protein>
<dbReference type="PANTHER" id="PTHR34581">
    <property type="entry name" value="PTS SYSTEM N,N'-DIACETYLCHITOBIOSE-SPECIFIC EIIB COMPONENT"/>
    <property type="match status" value="1"/>
</dbReference>
<evidence type="ECO:0000256" key="3">
    <source>
        <dbReference type="ARBA" id="ARBA00022597"/>
    </source>
</evidence>
<accession>A0ABT7UJ25</accession>
<reference evidence="10" key="1">
    <citation type="submission" date="2023-06" db="EMBL/GenBank/DDBJ databases">
        <title>Identification and characterization of horizontal gene transfer across gut microbiota members of farm animals based on homology search.</title>
        <authorList>
            <person name="Zeman M."/>
            <person name="Kubasova T."/>
            <person name="Jahodarova E."/>
            <person name="Nykrynova M."/>
            <person name="Rychlik I."/>
        </authorList>
    </citation>
    <scope>NUCLEOTIDE SEQUENCE [LARGE SCALE GENOMIC DNA]</scope>
    <source>
        <strain evidence="10">ET341</strain>
    </source>
</reference>
<dbReference type="Gene3D" id="3.40.50.2300">
    <property type="match status" value="1"/>
</dbReference>
<keyword evidence="6" id="KW-0418">Kinase</keyword>
<organism evidence="9 10">
    <name type="scientific">Massilimicrobiota timonensis</name>
    <dbReference type="NCBI Taxonomy" id="1776392"/>
    <lineage>
        <taxon>Bacteria</taxon>
        <taxon>Bacillati</taxon>
        <taxon>Bacillota</taxon>
        <taxon>Erysipelotrichia</taxon>
        <taxon>Erysipelotrichales</taxon>
        <taxon>Erysipelotrichaceae</taxon>
        <taxon>Massilimicrobiota</taxon>
    </lineage>
</organism>
<evidence type="ECO:0000259" key="8">
    <source>
        <dbReference type="PROSITE" id="PS51100"/>
    </source>
</evidence>
<evidence type="ECO:0000313" key="9">
    <source>
        <dbReference type="EMBL" id="MDM8195462.1"/>
    </source>
</evidence>
<sequence>MDQFLSECQYEILYQWLKHHLPNGFIDSKNEWAHSLTTSYKQYHIEVSFYDNGVIEETINDTSNGDVVYYIHFLFLNFNQSVKILKDFLIYLKSLMSQKKNILICCSCGLTFSLFAEKLEENFKKQHMNVHIEACDIHTLANKSSNYELVLLTPQVHYYKPQLLQLIDKPIITIPTTDYACHNYNHIISIIDSYLLKEDI</sequence>
<dbReference type="InterPro" id="IPR013012">
    <property type="entry name" value="PTS_EIIB_3"/>
</dbReference>
<keyword evidence="3" id="KW-0762">Sugar transport</keyword>
<feature type="domain" description="PTS EIIB type-3" evidence="8">
    <location>
        <begin position="99"/>
        <end position="200"/>
    </location>
</feature>
<gene>
    <name evidence="9" type="ORF">QUV98_03905</name>
</gene>
<evidence type="ECO:0000256" key="4">
    <source>
        <dbReference type="ARBA" id="ARBA00022679"/>
    </source>
</evidence>
<dbReference type="InterPro" id="IPR051819">
    <property type="entry name" value="PTS_sugar-specific_EIIB"/>
</dbReference>
<keyword evidence="4" id="KW-0808">Transferase</keyword>
<keyword evidence="10" id="KW-1185">Reference proteome</keyword>
<evidence type="ECO:0000256" key="1">
    <source>
        <dbReference type="ARBA" id="ARBA00022448"/>
    </source>
</evidence>
<name>A0ABT7UJ25_9FIRM</name>
<evidence type="ECO:0000256" key="7">
    <source>
        <dbReference type="PROSITE-ProRule" id="PRU00423"/>
    </source>
</evidence>
<evidence type="ECO:0000256" key="5">
    <source>
        <dbReference type="ARBA" id="ARBA00022683"/>
    </source>
</evidence>
<proteinExistence type="predicted"/>
<dbReference type="Pfam" id="PF02302">
    <property type="entry name" value="PTS_IIB"/>
    <property type="match status" value="1"/>
</dbReference>
<keyword evidence="1" id="KW-0813">Transport</keyword>
<dbReference type="SUPFAM" id="SSF52794">
    <property type="entry name" value="PTS system IIB component-like"/>
    <property type="match status" value="1"/>
</dbReference>
<keyword evidence="2" id="KW-0597">Phosphoprotein</keyword>
<dbReference type="Proteomes" id="UP001529275">
    <property type="component" value="Unassembled WGS sequence"/>
</dbReference>